<organism evidence="1 2">
    <name type="scientific">Microbacterium kribbense</name>
    <dbReference type="NCBI Taxonomy" id="433645"/>
    <lineage>
        <taxon>Bacteria</taxon>
        <taxon>Bacillati</taxon>
        <taxon>Actinomycetota</taxon>
        <taxon>Actinomycetes</taxon>
        <taxon>Micrococcales</taxon>
        <taxon>Microbacteriaceae</taxon>
        <taxon>Microbacterium</taxon>
    </lineage>
</organism>
<dbReference type="Proteomes" id="UP001500540">
    <property type="component" value="Unassembled WGS sequence"/>
</dbReference>
<evidence type="ECO:0000313" key="2">
    <source>
        <dbReference type="Proteomes" id="UP001500540"/>
    </source>
</evidence>
<dbReference type="RefSeq" id="WP_344779755.1">
    <property type="nucleotide sequence ID" value="NZ_BAABAF010000001.1"/>
</dbReference>
<evidence type="ECO:0000313" key="1">
    <source>
        <dbReference type="EMBL" id="GAA3753253.1"/>
    </source>
</evidence>
<proteinExistence type="predicted"/>
<keyword evidence="2" id="KW-1185">Reference proteome</keyword>
<gene>
    <name evidence="1" type="ORF">GCM10022240_02810</name>
</gene>
<accession>A0ABP7G370</accession>
<sequence>MLDSAAGNGVFGSNLPVSLARSQRLGLEGDFDKHFALYRPQAPASAPG</sequence>
<comment type="caution">
    <text evidence="1">The sequence shown here is derived from an EMBL/GenBank/DDBJ whole genome shotgun (WGS) entry which is preliminary data.</text>
</comment>
<name>A0ABP7G370_9MICO</name>
<reference evidence="2" key="1">
    <citation type="journal article" date="2019" name="Int. J. Syst. Evol. Microbiol.">
        <title>The Global Catalogue of Microorganisms (GCM) 10K type strain sequencing project: providing services to taxonomists for standard genome sequencing and annotation.</title>
        <authorList>
            <consortium name="The Broad Institute Genomics Platform"/>
            <consortium name="The Broad Institute Genome Sequencing Center for Infectious Disease"/>
            <person name="Wu L."/>
            <person name="Ma J."/>
        </authorList>
    </citation>
    <scope>NUCLEOTIDE SEQUENCE [LARGE SCALE GENOMIC DNA]</scope>
    <source>
        <strain evidence="2">JCM 16950</strain>
    </source>
</reference>
<dbReference type="EMBL" id="BAABAF010000001">
    <property type="protein sequence ID" value="GAA3753253.1"/>
    <property type="molecule type" value="Genomic_DNA"/>
</dbReference>
<protein>
    <submittedName>
        <fullName evidence="1">Uncharacterized protein</fullName>
    </submittedName>
</protein>